<gene>
    <name evidence="1" type="ORF">ACFO6W_21730</name>
</gene>
<protein>
    <submittedName>
        <fullName evidence="1">Uncharacterized protein</fullName>
    </submittedName>
</protein>
<evidence type="ECO:0000313" key="1">
    <source>
        <dbReference type="EMBL" id="MFC4676307.1"/>
    </source>
</evidence>
<sequence length="104" mass="12104">MKDISLRNKVMAIFLDKNGKIFPNANDDCSQIYFCEIPLKGDIVCLELDIHDALIDEDIKYLIPFLEEFYPEHKGACYKFEVQQRYVSRSGGESWVSIFLKYIG</sequence>
<name>A0ABV9L1T4_9BACT</name>
<comment type="caution">
    <text evidence="1">The sequence shown here is derived from an EMBL/GenBank/DDBJ whole genome shotgun (WGS) entry which is preliminary data.</text>
</comment>
<accession>A0ABV9L1T4</accession>
<organism evidence="1 2">
    <name type="scientific">Dysgonomonas termitidis</name>
    <dbReference type="NCBI Taxonomy" id="1516126"/>
    <lineage>
        <taxon>Bacteria</taxon>
        <taxon>Pseudomonadati</taxon>
        <taxon>Bacteroidota</taxon>
        <taxon>Bacteroidia</taxon>
        <taxon>Bacteroidales</taxon>
        <taxon>Dysgonomonadaceae</taxon>
        <taxon>Dysgonomonas</taxon>
    </lineage>
</organism>
<dbReference type="EMBL" id="JBHSGN010000131">
    <property type="protein sequence ID" value="MFC4676307.1"/>
    <property type="molecule type" value="Genomic_DNA"/>
</dbReference>
<proteinExistence type="predicted"/>
<reference evidence="2" key="1">
    <citation type="journal article" date="2019" name="Int. J. Syst. Evol. Microbiol.">
        <title>The Global Catalogue of Microorganisms (GCM) 10K type strain sequencing project: providing services to taxonomists for standard genome sequencing and annotation.</title>
        <authorList>
            <consortium name="The Broad Institute Genomics Platform"/>
            <consortium name="The Broad Institute Genome Sequencing Center for Infectious Disease"/>
            <person name="Wu L."/>
            <person name="Ma J."/>
        </authorList>
    </citation>
    <scope>NUCLEOTIDE SEQUENCE [LARGE SCALE GENOMIC DNA]</scope>
    <source>
        <strain evidence="2">CCUG 66188</strain>
    </source>
</reference>
<dbReference type="RefSeq" id="WP_380000410.1">
    <property type="nucleotide sequence ID" value="NZ_JBHSGN010000131.1"/>
</dbReference>
<evidence type="ECO:0000313" key="2">
    <source>
        <dbReference type="Proteomes" id="UP001596023"/>
    </source>
</evidence>
<keyword evidence="2" id="KW-1185">Reference proteome</keyword>
<dbReference type="Proteomes" id="UP001596023">
    <property type="component" value="Unassembled WGS sequence"/>
</dbReference>